<proteinExistence type="predicted"/>
<keyword evidence="2" id="KW-0812">Transmembrane</keyword>
<gene>
    <name evidence="3" type="ORF">Cph01nite_04370</name>
</gene>
<reference evidence="3 4" key="1">
    <citation type="submission" date="2021-01" db="EMBL/GenBank/DDBJ databases">
        <title>Whole genome shotgun sequence of Cellulomonas phragmiteti NBRC 110785.</title>
        <authorList>
            <person name="Komaki H."/>
            <person name="Tamura T."/>
        </authorList>
    </citation>
    <scope>NUCLEOTIDE SEQUENCE [LARGE SCALE GENOMIC DNA]</scope>
    <source>
        <strain evidence="3 4">NBRC 110785</strain>
    </source>
</reference>
<keyword evidence="4" id="KW-1185">Reference proteome</keyword>
<accession>A0ABQ4DH67</accession>
<evidence type="ECO:0000256" key="2">
    <source>
        <dbReference type="SAM" id="Phobius"/>
    </source>
</evidence>
<evidence type="ECO:0000256" key="1">
    <source>
        <dbReference type="SAM" id="MobiDB-lite"/>
    </source>
</evidence>
<evidence type="ECO:0008006" key="5">
    <source>
        <dbReference type="Google" id="ProtNLM"/>
    </source>
</evidence>
<evidence type="ECO:0000313" key="4">
    <source>
        <dbReference type="Proteomes" id="UP000614741"/>
    </source>
</evidence>
<feature type="region of interest" description="Disordered" evidence="1">
    <location>
        <begin position="56"/>
        <end position="99"/>
    </location>
</feature>
<keyword evidence="2" id="KW-0472">Membrane</keyword>
<comment type="caution">
    <text evidence="3">The sequence shown here is derived from an EMBL/GenBank/DDBJ whole genome shotgun (WGS) entry which is preliminary data.</text>
</comment>
<dbReference type="EMBL" id="BONP01000002">
    <property type="protein sequence ID" value="GIG38675.1"/>
    <property type="molecule type" value="Genomic_DNA"/>
</dbReference>
<keyword evidence="2" id="KW-1133">Transmembrane helix</keyword>
<organism evidence="3 4">
    <name type="scientific">Cellulomonas phragmiteti</name>
    <dbReference type="NCBI Taxonomy" id="478780"/>
    <lineage>
        <taxon>Bacteria</taxon>
        <taxon>Bacillati</taxon>
        <taxon>Actinomycetota</taxon>
        <taxon>Actinomycetes</taxon>
        <taxon>Micrococcales</taxon>
        <taxon>Cellulomonadaceae</taxon>
        <taxon>Cellulomonas</taxon>
    </lineage>
</organism>
<name>A0ABQ4DH67_9CELL</name>
<sequence length="99" mass="10477">MTGVVALGAPVLAAAGDVLASSGGDGDGKAVLLLLLLAGPLFAGWVYLRYRNTDKRHHHESETRSEMLDVQADDTFTGSRKGLKSARMQGANSRKVRAP</sequence>
<evidence type="ECO:0000313" key="3">
    <source>
        <dbReference type="EMBL" id="GIG38675.1"/>
    </source>
</evidence>
<feature type="transmembrane region" description="Helical" evidence="2">
    <location>
        <begin position="30"/>
        <end position="48"/>
    </location>
</feature>
<protein>
    <recommendedName>
        <fullName evidence="5">Cardiolipin synthase N-terminal domain-containing protein</fullName>
    </recommendedName>
</protein>
<dbReference type="RefSeq" id="WP_203670740.1">
    <property type="nucleotide sequence ID" value="NZ_BONP01000002.1"/>
</dbReference>
<dbReference type="Proteomes" id="UP000614741">
    <property type="component" value="Unassembled WGS sequence"/>
</dbReference>